<evidence type="ECO:0000313" key="17">
    <source>
        <dbReference type="EMBL" id="MBJ7542359.1"/>
    </source>
</evidence>
<dbReference type="AlphaFoldDB" id="A0A8I1GCD0"/>
<sequence>MDVVHGWHEVPDSAKGASLAIGTFDGVHRGHRAVLHAAQEKAQEGRLPMGAMVFEPYPRKFFQPQKTLFRLTTLQRKLDLLAAYGCGFTAVIPFDADLAGLPADAFVEQILVDAFAIKHASVGYNFFFGKGRSGNPDVLAALGRQHGFGVTVVSAQGYAGDVFSSTRIRELLAEGDVAAAAEMLGSWWRIAGPVEGGAGRGKVLGYPTANIRLEDGVSLKHGIYAVNAYVDGRKVQGASYLGTRPTFDAGQPLLETFLFDFDGDLYGKTIEIEFIAYIRDDAKFKSAEALAQQMAIDVAKAKEILGRAGGSSPSAEGGDGA</sequence>
<evidence type="ECO:0000256" key="11">
    <source>
        <dbReference type="ARBA" id="ARBA00022840"/>
    </source>
</evidence>
<dbReference type="InterPro" id="IPR023465">
    <property type="entry name" value="Riboflavin_kinase_dom_sf"/>
</dbReference>
<evidence type="ECO:0000256" key="7">
    <source>
        <dbReference type="ARBA" id="ARBA00022695"/>
    </source>
</evidence>
<evidence type="ECO:0000256" key="6">
    <source>
        <dbReference type="ARBA" id="ARBA00022679"/>
    </source>
</evidence>
<keyword evidence="11 15" id="KW-0067">ATP-binding</keyword>
<evidence type="ECO:0000313" key="18">
    <source>
        <dbReference type="Proteomes" id="UP000623250"/>
    </source>
</evidence>
<keyword evidence="5 15" id="KW-0288">FMN</keyword>
<dbReference type="GO" id="GO:0003919">
    <property type="term" value="F:FMN adenylyltransferase activity"/>
    <property type="evidence" value="ECO:0007669"/>
    <property type="project" value="UniProtKB-UniRule"/>
</dbReference>
<evidence type="ECO:0000256" key="5">
    <source>
        <dbReference type="ARBA" id="ARBA00022643"/>
    </source>
</evidence>
<evidence type="ECO:0000256" key="12">
    <source>
        <dbReference type="ARBA" id="ARBA00023268"/>
    </source>
</evidence>
<comment type="pathway">
    <text evidence="3 15">Cofactor biosynthesis; FMN biosynthesis; FMN from riboflavin (ATP route): step 1/1.</text>
</comment>
<comment type="pathway">
    <text evidence="2 15">Cofactor biosynthesis; FAD biosynthesis; FAD from FMN: step 1/1.</text>
</comment>
<dbReference type="SUPFAM" id="SSF82114">
    <property type="entry name" value="Riboflavin kinase-like"/>
    <property type="match status" value="1"/>
</dbReference>
<dbReference type="EC" id="2.7.1.26" evidence="15"/>
<gene>
    <name evidence="17" type="ORF">JDN41_02175</name>
</gene>
<proteinExistence type="inferred from homology"/>
<feature type="domain" description="Riboflavin kinase" evidence="16">
    <location>
        <begin position="183"/>
        <end position="306"/>
    </location>
</feature>
<keyword evidence="7 15" id="KW-0548">Nucleotidyltransferase</keyword>
<protein>
    <recommendedName>
        <fullName evidence="15">Riboflavin biosynthesis protein</fullName>
    </recommendedName>
    <domain>
        <recommendedName>
            <fullName evidence="15">Riboflavin kinase</fullName>
            <ecNumber evidence="15">2.7.1.26</ecNumber>
        </recommendedName>
        <alternativeName>
            <fullName evidence="15">Flavokinase</fullName>
        </alternativeName>
    </domain>
    <domain>
        <recommendedName>
            <fullName evidence="15">FMN adenylyltransferase</fullName>
            <ecNumber evidence="15">2.7.7.2</ecNumber>
        </recommendedName>
        <alternativeName>
            <fullName evidence="15">FAD pyrophosphorylase</fullName>
        </alternativeName>
        <alternativeName>
            <fullName evidence="15">FAD synthase</fullName>
        </alternativeName>
    </domain>
</protein>
<accession>A0A8I1GCD0</accession>
<keyword evidence="4 15" id="KW-0285">Flavoprotein</keyword>
<comment type="catalytic activity">
    <reaction evidence="13 15">
        <text>riboflavin + ATP = FMN + ADP + H(+)</text>
        <dbReference type="Rhea" id="RHEA:14357"/>
        <dbReference type="ChEBI" id="CHEBI:15378"/>
        <dbReference type="ChEBI" id="CHEBI:30616"/>
        <dbReference type="ChEBI" id="CHEBI:57986"/>
        <dbReference type="ChEBI" id="CHEBI:58210"/>
        <dbReference type="ChEBI" id="CHEBI:456216"/>
        <dbReference type="EC" id="2.7.1.26"/>
    </reaction>
</comment>
<evidence type="ECO:0000256" key="4">
    <source>
        <dbReference type="ARBA" id="ARBA00022630"/>
    </source>
</evidence>
<name>A0A8I1GCD0_9HYPH</name>
<dbReference type="PIRSF" id="PIRSF004491">
    <property type="entry name" value="FAD_Synth"/>
    <property type="match status" value="1"/>
</dbReference>
<dbReference type="Proteomes" id="UP000623250">
    <property type="component" value="Unassembled WGS sequence"/>
</dbReference>
<dbReference type="Gene3D" id="2.40.30.30">
    <property type="entry name" value="Riboflavin kinase-like"/>
    <property type="match status" value="1"/>
</dbReference>
<dbReference type="SMART" id="SM00904">
    <property type="entry name" value="Flavokinase"/>
    <property type="match status" value="1"/>
</dbReference>
<dbReference type="GO" id="GO:0006747">
    <property type="term" value="P:FAD biosynthetic process"/>
    <property type="evidence" value="ECO:0007669"/>
    <property type="project" value="UniProtKB-UniRule"/>
</dbReference>
<dbReference type="GO" id="GO:0005524">
    <property type="term" value="F:ATP binding"/>
    <property type="evidence" value="ECO:0007669"/>
    <property type="project" value="UniProtKB-UniRule"/>
</dbReference>
<comment type="caution">
    <text evidence="17">The sequence shown here is derived from an EMBL/GenBank/DDBJ whole genome shotgun (WGS) entry which is preliminary data.</text>
</comment>
<dbReference type="RefSeq" id="WP_199502267.1">
    <property type="nucleotide sequence ID" value="NZ_JAEMUK010000005.1"/>
</dbReference>
<dbReference type="CDD" id="cd02064">
    <property type="entry name" value="FAD_synthetase_N"/>
    <property type="match status" value="1"/>
</dbReference>
<dbReference type="GO" id="GO:0009231">
    <property type="term" value="P:riboflavin biosynthetic process"/>
    <property type="evidence" value="ECO:0007669"/>
    <property type="project" value="InterPro"/>
</dbReference>
<evidence type="ECO:0000256" key="1">
    <source>
        <dbReference type="ARBA" id="ARBA00002121"/>
    </source>
</evidence>
<dbReference type="FunFam" id="3.40.50.620:FF:000021">
    <property type="entry name" value="Riboflavin biosynthesis protein"/>
    <property type="match status" value="1"/>
</dbReference>
<dbReference type="UniPathway" id="UPA00276">
    <property type="reaction ID" value="UER00406"/>
</dbReference>
<dbReference type="SUPFAM" id="SSF52374">
    <property type="entry name" value="Nucleotidylyl transferase"/>
    <property type="match status" value="1"/>
</dbReference>
<keyword evidence="18" id="KW-1185">Reference proteome</keyword>
<dbReference type="Gene3D" id="3.40.50.620">
    <property type="entry name" value="HUPs"/>
    <property type="match status" value="1"/>
</dbReference>
<evidence type="ECO:0000256" key="10">
    <source>
        <dbReference type="ARBA" id="ARBA00022827"/>
    </source>
</evidence>
<dbReference type="NCBIfam" id="NF004160">
    <property type="entry name" value="PRK05627.1-3"/>
    <property type="match status" value="1"/>
</dbReference>
<comment type="catalytic activity">
    <reaction evidence="14 15">
        <text>FMN + ATP + H(+) = FAD + diphosphate</text>
        <dbReference type="Rhea" id="RHEA:17237"/>
        <dbReference type="ChEBI" id="CHEBI:15378"/>
        <dbReference type="ChEBI" id="CHEBI:30616"/>
        <dbReference type="ChEBI" id="CHEBI:33019"/>
        <dbReference type="ChEBI" id="CHEBI:57692"/>
        <dbReference type="ChEBI" id="CHEBI:58210"/>
        <dbReference type="EC" id="2.7.7.2"/>
    </reaction>
</comment>
<comment type="function">
    <text evidence="1">Catalyzes the phosphorylation of riboflavin to FMN followed by the adenylation of FMN to FAD.</text>
</comment>
<organism evidence="17 18">
    <name type="scientific">Rhodomicrobium udaipurense</name>
    <dbReference type="NCBI Taxonomy" id="1202716"/>
    <lineage>
        <taxon>Bacteria</taxon>
        <taxon>Pseudomonadati</taxon>
        <taxon>Pseudomonadota</taxon>
        <taxon>Alphaproteobacteria</taxon>
        <taxon>Hyphomicrobiales</taxon>
        <taxon>Hyphomicrobiaceae</taxon>
        <taxon>Rhodomicrobium</taxon>
    </lineage>
</organism>
<dbReference type="InterPro" id="IPR015864">
    <property type="entry name" value="FAD_synthase"/>
</dbReference>
<dbReference type="InterPro" id="IPR015865">
    <property type="entry name" value="Riboflavin_kinase_bac/euk"/>
</dbReference>
<reference evidence="17 18" key="1">
    <citation type="submission" date="2020-12" db="EMBL/GenBank/DDBJ databases">
        <title>Revised draft genomes of Rhodomicrobium vannielii ATCC 17100 and Rhodomicrobium udaipurense JA643.</title>
        <authorList>
            <person name="Conners E.M."/>
            <person name="Davenport E.J."/>
            <person name="Bose A."/>
        </authorList>
    </citation>
    <scope>NUCLEOTIDE SEQUENCE [LARGE SCALE GENOMIC DNA]</scope>
    <source>
        <strain evidence="17 18">JA643</strain>
    </source>
</reference>
<dbReference type="NCBIfam" id="TIGR00083">
    <property type="entry name" value="ribF"/>
    <property type="match status" value="1"/>
</dbReference>
<keyword evidence="12" id="KW-0511">Multifunctional enzyme</keyword>
<evidence type="ECO:0000259" key="16">
    <source>
        <dbReference type="SMART" id="SM00904"/>
    </source>
</evidence>
<dbReference type="GO" id="GO:0008531">
    <property type="term" value="F:riboflavin kinase activity"/>
    <property type="evidence" value="ECO:0007669"/>
    <property type="project" value="UniProtKB-UniRule"/>
</dbReference>
<comment type="similarity">
    <text evidence="15">Belongs to the ribF family.</text>
</comment>
<dbReference type="UniPathway" id="UPA00277">
    <property type="reaction ID" value="UER00407"/>
</dbReference>
<evidence type="ECO:0000256" key="9">
    <source>
        <dbReference type="ARBA" id="ARBA00022777"/>
    </source>
</evidence>
<dbReference type="Pfam" id="PF06574">
    <property type="entry name" value="FAD_syn"/>
    <property type="match status" value="1"/>
</dbReference>
<keyword evidence="10 15" id="KW-0274">FAD</keyword>
<keyword evidence="9 15" id="KW-0418">Kinase</keyword>
<evidence type="ECO:0000256" key="13">
    <source>
        <dbReference type="ARBA" id="ARBA00047880"/>
    </source>
</evidence>
<evidence type="ECO:0000256" key="14">
    <source>
        <dbReference type="ARBA" id="ARBA00049494"/>
    </source>
</evidence>
<evidence type="ECO:0000256" key="8">
    <source>
        <dbReference type="ARBA" id="ARBA00022741"/>
    </source>
</evidence>
<dbReference type="EMBL" id="JAEMUK010000005">
    <property type="protein sequence ID" value="MBJ7542359.1"/>
    <property type="molecule type" value="Genomic_DNA"/>
</dbReference>
<evidence type="ECO:0000256" key="2">
    <source>
        <dbReference type="ARBA" id="ARBA00004726"/>
    </source>
</evidence>
<evidence type="ECO:0000256" key="15">
    <source>
        <dbReference type="PIRNR" id="PIRNR004491"/>
    </source>
</evidence>
<dbReference type="Pfam" id="PF01687">
    <property type="entry name" value="Flavokinase"/>
    <property type="match status" value="1"/>
</dbReference>
<evidence type="ECO:0000256" key="3">
    <source>
        <dbReference type="ARBA" id="ARBA00005201"/>
    </source>
</evidence>
<dbReference type="InterPro" id="IPR023468">
    <property type="entry name" value="Riboflavin_kinase"/>
</dbReference>
<keyword evidence="6 15" id="KW-0808">Transferase</keyword>
<dbReference type="PANTHER" id="PTHR22749">
    <property type="entry name" value="RIBOFLAVIN KINASE/FMN ADENYLYLTRANSFERASE"/>
    <property type="match status" value="1"/>
</dbReference>
<keyword evidence="8 15" id="KW-0547">Nucleotide-binding</keyword>
<dbReference type="InterPro" id="IPR014729">
    <property type="entry name" value="Rossmann-like_a/b/a_fold"/>
</dbReference>
<dbReference type="GO" id="GO:0009398">
    <property type="term" value="P:FMN biosynthetic process"/>
    <property type="evidence" value="ECO:0007669"/>
    <property type="project" value="UniProtKB-UniRule"/>
</dbReference>
<dbReference type="EC" id="2.7.7.2" evidence="15"/>
<dbReference type="PANTHER" id="PTHR22749:SF6">
    <property type="entry name" value="RIBOFLAVIN KINASE"/>
    <property type="match status" value="1"/>
</dbReference>
<dbReference type="InterPro" id="IPR002606">
    <property type="entry name" value="Riboflavin_kinase_bac"/>
</dbReference>